<name>A0ABV1D5C0_9FIRM</name>
<sequence>MKKRIILGVDTGSDDAVALMYACMSQEFEVLGVMVSYGNQPLAYTLKNTLKIRELIGGSFKVYKGSAGPLVADLLPGSRLNTDIQSFEGIIDGKAVAVHQKEFDLPEPEGREERTPAVIWLIDTLVNSREPVTLVPVGPLTDIALALKIEPGICNQIQEIVCMGGGVHVANMTPCAEINFYNDPEAAKIVLESGIKTTLITLDATHSSWFGYEEAGRIRKTGSLAGAFAADLLINRIDAANRLGARAVKKSALHDVLAVMYVSHPEVVTEVVRQKCDVDVGHGYARGGLFTDDRASASAENPVYIAYRADKDRMCSLLEQALVRA</sequence>
<dbReference type="Gene3D" id="3.90.245.10">
    <property type="entry name" value="Ribonucleoside hydrolase-like"/>
    <property type="match status" value="1"/>
</dbReference>
<evidence type="ECO:0000256" key="1">
    <source>
        <dbReference type="ARBA" id="ARBA00022801"/>
    </source>
</evidence>
<dbReference type="SUPFAM" id="SSF53590">
    <property type="entry name" value="Nucleoside hydrolase"/>
    <property type="match status" value="1"/>
</dbReference>
<dbReference type="InterPro" id="IPR023186">
    <property type="entry name" value="IUNH"/>
</dbReference>
<comment type="caution">
    <text evidence="4">The sequence shown here is derived from an EMBL/GenBank/DDBJ whole genome shotgun (WGS) entry which is preliminary data.</text>
</comment>
<dbReference type="RefSeq" id="WP_349118219.1">
    <property type="nucleotide sequence ID" value="NZ_JBBMFM010000036.1"/>
</dbReference>
<dbReference type="PANTHER" id="PTHR12304">
    <property type="entry name" value="INOSINE-URIDINE PREFERRING NUCLEOSIDE HYDROLASE"/>
    <property type="match status" value="1"/>
</dbReference>
<proteinExistence type="predicted"/>
<dbReference type="PANTHER" id="PTHR12304:SF4">
    <property type="entry name" value="URIDINE NUCLEOSIDASE"/>
    <property type="match status" value="1"/>
</dbReference>
<evidence type="ECO:0000256" key="2">
    <source>
        <dbReference type="ARBA" id="ARBA00023295"/>
    </source>
</evidence>
<keyword evidence="1 4" id="KW-0378">Hydrolase</keyword>
<dbReference type="GO" id="GO:0016787">
    <property type="term" value="F:hydrolase activity"/>
    <property type="evidence" value="ECO:0007669"/>
    <property type="project" value="UniProtKB-KW"/>
</dbReference>
<dbReference type="Proteomes" id="UP001454086">
    <property type="component" value="Unassembled WGS sequence"/>
</dbReference>
<dbReference type="InterPro" id="IPR001910">
    <property type="entry name" value="Inosine/uridine_hydrolase_dom"/>
</dbReference>
<dbReference type="EMBL" id="JBBMFM010000036">
    <property type="protein sequence ID" value="MEQ2425602.1"/>
    <property type="molecule type" value="Genomic_DNA"/>
</dbReference>
<reference evidence="4 5" key="1">
    <citation type="submission" date="2024-03" db="EMBL/GenBank/DDBJ databases">
        <title>Human intestinal bacterial collection.</title>
        <authorList>
            <person name="Pauvert C."/>
            <person name="Hitch T.C.A."/>
            <person name="Clavel T."/>
        </authorList>
    </citation>
    <scope>NUCLEOTIDE SEQUENCE [LARGE SCALE GENOMIC DNA]</scope>
    <source>
        <strain evidence="4 5">CLA-SR-H021</strain>
    </source>
</reference>
<protein>
    <submittedName>
        <fullName evidence="4">Nucleoside hydrolase</fullName>
    </submittedName>
</protein>
<evidence type="ECO:0000259" key="3">
    <source>
        <dbReference type="Pfam" id="PF01156"/>
    </source>
</evidence>
<evidence type="ECO:0000313" key="4">
    <source>
        <dbReference type="EMBL" id="MEQ2425602.1"/>
    </source>
</evidence>
<evidence type="ECO:0000313" key="5">
    <source>
        <dbReference type="Proteomes" id="UP001454086"/>
    </source>
</evidence>
<keyword evidence="2" id="KW-0326">Glycosidase</keyword>
<accession>A0ABV1D5C0</accession>
<organism evidence="4 5">
    <name type="scientific">Enterocloster hominis</name>
    <name type="common">ex Hitch et al. 2024</name>
    <dbReference type="NCBI Taxonomy" id="1917870"/>
    <lineage>
        <taxon>Bacteria</taxon>
        <taxon>Bacillati</taxon>
        <taxon>Bacillota</taxon>
        <taxon>Clostridia</taxon>
        <taxon>Lachnospirales</taxon>
        <taxon>Lachnospiraceae</taxon>
        <taxon>Enterocloster</taxon>
    </lineage>
</organism>
<gene>
    <name evidence="4" type="ORF">WMQ36_11500</name>
</gene>
<dbReference type="InterPro" id="IPR036452">
    <property type="entry name" value="Ribo_hydro-like"/>
</dbReference>
<dbReference type="Pfam" id="PF01156">
    <property type="entry name" value="IU_nuc_hydro"/>
    <property type="match status" value="1"/>
</dbReference>
<keyword evidence="5" id="KW-1185">Reference proteome</keyword>
<feature type="domain" description="Inosine/uridine-preferring nucleoside hydrolase" evidence="3">
    <location>
        <begin position="5"/>
        <end position="314"/>
    </location>
</feature>